<keyword evidence="4" id="KW-0812">Transmembrane</keyword>
<protein>
    <recommendedName>
        <fullName evidence="7">VTT domain-containing protein</fullName>
    </recommendedName>
</protein>
<dbReference type="InterPro" id="IPR051311">
    <property type="entry name" value="DedA_domain"/>
</dbReference>
<evidence type="ECO:0000256" key="6">
    <source>
        <dbReference type="ARBA" id="ARBA00023136"/>
    </source>
</evidence>
<dbReference type="Proteomes" id="UP000249915">
    <property type="component" value="Unassembled WGS sequence"/>
</dbReference>
<dbReference type="AlphaFoldDB" id="A0A2V4BKU4"/>
<comment type="caution">
    <text evidence="8">The sequence shown here is derived from an EMBL/GenBank/DDBJ whole genome shotgun (WGS) entry which is preliminary data.</text>
</comment>
<evidence type="ECO:0000313" key="9">
    <source>
        <dbReference type="Proteomes" id="UP000249915"/>
    </source>
</evidence>
<reference evidence="8 9" key="1">
    <citation type="submission" date="2016-07" db="EMBL/GenBank/DDBJ databases">
        <title>Draft genome sequence of Prauserella muralis DSM 45305, isolated from a mould-covered wall in an indoor environment.</title>
        <authorList>
            <person name="Ruckert C."/>
            <person name="Albersmeier A."/>
            <person name="Jiang C.-L."/>
            <person name="Jiang Y."/>
            <person name="Kalinowski J."/>
            <person name="Schneider O."/>
            <person name="Winkler A."/>
            <person name="Zotchev S.B."/>
        </authorList>
    </citation>
    <scope>NUCLEOTIDE SEQUENCE [LARGE SCALE GENOMIC DNA]</scope>
    <source>
        <strain evidence="8 9">DSM 45305</strain>
    </source>
</reference>
<dbReference type="InterPro" id="IPR032816">
    <property type="entry name" value="VTT_dom"/>
</dbReference>
<comment type="subcellular location">
    <subcellularLocation>
        <location evidence="1">Cell membrane</location>
        <topology evidence="1">Multi-pass membrane protein</topology>
    </subcellularLocation>
</comment>
<evidence type="ECO:0000256" key="1">
    <source>
        <dbReference type="ARBA" id="ARBA00004651"/>
    </source>
</evidence>
<dbReference type="Pfam" id="PF09335">
    <property type="entry name" value="VTT_dom"/>
    <property type="match status" value="1"/>
</dbReference>
<dbReference type="PANTHER" id="PTHR42709">
    <property type="entry name" value="ALKALINE PHOSPHATASE LIKE PROTEIN"/>
    <property type="match status" value="1"/>
</dbReference>
<feature type="domain" description="VTT" evidence="7">
    <location>
        <begin position="21"/>
        <end position="146"/>
    </location>
</feature>
<keyword evidence="5" id="KW-1133">Transmembrane helix</keyword>
<accession>A0A2V4BKU4</accession>
<evidence type="ECO:0000259" key="7">
    <source>
        <dbReference type="Pfam" id="PF09335"/>
    </source>
</evidence>
<evidence type="ECO:0000256" key="3">
    <source>
        <dbReference type="ARBA" id="ARBA00022475"/>
    </source>
</evidence>
<comment type="similarity">
    <text evidence="2">Belongs to the DedA family.</text>
</comment>
<dbReference type="EMBL" id="MASW01000001">
    <property type="protein sequence ID" value="PXY31253.1"/>
    <property type="molecule type" value="Genomic_DNA"/>
</dbReference>
<dbReference type="RefSeq" id="WP_112279280.1">
    <property type="nucleotide sequence ID" value="NZ_MASW01000001.1"/>
</dbReference>
<gene>
    <name evidence="8" type="ORF">BAY60_02270</name>
</gene>
<evidence type="ECO:0000313" key="8">
    <source>
        <dbReference type="EMBL" id="PXY31253.1"/>
    </source>
</evidence>
<evidence type="ECO:0000256" key="2">
    <source>
        <dbReference type="ARBA" id="ARBA00010792"/>
    </source>
</evidence>
<dbReference type="OrthoDB" id="3693767at2"/>
<dbReference type="PANTHER" id="PTHR42709:SF6">
    <property type="entry name" value="UNDECAPRENYL PHOSPHATE TRANSPORTER A"/>
    <property type="match status" value="1"/>
</dbReference>
<name>A0A2V4BKU4_9PSEU</name>
<evidence type="ECO:0000256" key="4">
    <source>
        <dbReference type="ARBA" id="ARBA00022692"/>
    </source>
</evidence>
<dbReference type="GO" id="GO:0005886">
    <property type="term" value="C:plasma membrane"/>
    <property type="evidence" value="ECO:0007669"/>
    <property type="project" value="UniProtKB-SubCell"/>
</dbReference>
<proteinExistence type="inferred from homology"/>
<evidence type="ECO:0000256" key="5">
    <source>
        <dbReference type="ARBA" id="ARBA00022989"/>
    </source>
</evidence>
<keyword evidence="6" id="KW-0472">Membrane</keyword>
<keyword evidence="9" id="KW-1185">Reference proteome</keyword>
<organism evidence="8 9">
    <name type="scientific">Prauserella muralis</name>
    <dbReference type="NCBI Taxonomy" id="588067"/>
    <lineage>
        <taxon>Bacteria</taxon>
        <taxon>Bacillati</taxon>
        <taxon>Actinomycetota</taxon>
        <taxon>Actinomycetes</taxon>
        <taxon>Pseudonocardiales</taxon>
        <taxon>Pseudonocardiaceae</taxon>
        <taxon>Prauserella</taxon>
    </lineage>
</organism>
<keyword evidence="3" id="KW-1003">Cell membrane</keyword>
<sequence>MDVSTVSLLALFAISVVPLAPTELTLIGMGMLAAQQGGSLAPVILVATAGCLLCDAGLYLLGRYGGGSWVLDRVRRRPSAEATLGWLTRHARRRPVAVLVVSRWLPAGGTAGSLLVGSLRWPRSVFAVASAIGVTLWVTYAVLLGYLGGELVQQPFVSLGASLAVAALLAAVAAAVLRRHSGHDLRYASGTAGGPAVHPAEPA</sequence>